<dbReference type="EMBL" id="CAJNNW010026430">
    <property type="protein sequence ID" value="CAE8685277.1"/>
    <property type="molecule type" value="Genomic_DNA"/>
</dbReference>
<protein>
    <submittedName>
        <fullName evidence="2">Uncharacterized protein</fullName>
    </submittedName>
</protein>
<reference evidence="2" key="1">
    <citation type="submission" date="2021-02" db="EMBL/GenBank/DDBJ databases">
        <authorList>
            <person name="Dougan E. K."/>
            <person name="Rhodes N."/>
            <person name="Thang M."/>
            <person name="Chan C."/>
        </authorList>
    </citation>
    <scope>NUCLEOTIDE SEQUENCE</scope>
</reference>
<evidence type="ECO:0000313" key="1">
    <source>
        <dbReference type="EMBL" id="CAE8590767.1"/>
    </source>
</evidence>
<dbReference type="Proteomes" id="UP000626109">
    <property type="component" value="Unassembled WGS sequence"/>
</dbReference>
<proteinExistence type="predicted"/>
<evidence type="ECO:0000313" key="4">
    <source>
        <dbReference type="Proteomes" id="UP000654075"/>
    </source>
</evidence>
<accession>A0A813JMS8</accession>
<comment type="caution">
    <text evidence="2">The sequence shown here is derived from an EMBL/GenBank/DDBJ whole genome shotgun (WGS) entry which is preliminary data.</text>
</comment>
<gene>
    <name evidence="1" type="ORF">PGLA1383_LOCUS9482</name>
    <name evidence="2" type="ORF">PGLA2088_LOCUS24390</name>
</gene>
<keyword evidence="4" id="KW-1185">Reference proteome</keyword>
<dbReference type="Proteomes" id="UP000654075">
    <property type="component" value="Unassembled WGS sequence"/>
</dbReference>
<evidence type="ECO:0000313" key="3">
    <source>
        <dbReference type="Proteomes" id="UP000626109"/>
    </source>
</evidence>
<dbReference type="EMBL" id="CAJNNV010004445">
    <property type="protein sequence ID" value="CAE8590767.1"/>
    <property type="molecule type" value="Genomic_DNA"/>
</dbReference>
<name>A0A813JMS8_POLGL</name>
<evidence type="ECO:0000313" key="2">
    <source>
        <dbReference type="EMBL" id="CAE8685277.1"/>
    </source>
</evidence>
<sequence>MQLVVIGCEVRIGWSAKFRRCAGIKNCGLGSFFLQGVKIQVRGVREEAVFDDLLLALYTPKGIYVYRHDLSLCIPTHGVSTRISGHRIEITAPKGVEDWKVALDAILAMLDASTNGCQCLAFVPLRRVGDIIGT</sequence>
<organism evidence="2 3">
    <name type="scientific">Polarella glacialis</name>
    <name type="common">Dinoflagellate</name>
    <dbReference type="NCBI Taxonomy" id="89957"/>
    <lineage>
        <taxon>Eukaryota</taxon>
        <taxon>Sar</taxon>
        <taxon>Alveolata</taxon>
        <taxon>Dinophyceae</taxon>
        <taxon>Suessiales</taxon>
        <taxon>Suessiaceae</taxon>
        <taxon>Polarella</taxon>
    </lineage>
</organism>
<dbReference type="AlphaFoldDB" id="A0A813JMS8"/>